<dbReference type="GeneID" id="89929117"/>
<evidence type="ECO:0000313" key="2">
    <source>
        <dbReference type="EMBL" id="KAK5167052.1"/>
    </source>
</evidence>
<feature type="compositionally biased region" description="Basic and acidic residues" evidence="1">
    <location>
        <begin position="42"/>
        <end position="98"/>
    </location>
</feature>
<evidence type="ECO:0000313" key="3">
    <source>
        <dbReference type="Proteomes" id="UP001337655"/>
    </source>
</evidence>
<evidence type="ECO:0000256" key="1">
    <source>
        <dbReference type="SAM" id="MobiDB-lite"/>
    </source>
</evidence>
<feature type="compositionally biased region" description="Polar residues" evidence="1">
    <location>
        <begin position="18"/>
        <end position="32"/>
    </location>
</feature>
<sequence length="112" mass="12472">MASSKLSSTPLTRGGQSGIQTTSKQAGNSTMATIPGVGQKWNRRDPETGGYTEETREEAYRRNKARKESDEAEAERRRKEAKRAAEKEAEAQRRKQDALDQATSCSPLKRTK</sequence>
<dbReference type="RefSeq" id="XP_064656860.1">
    <property type="nucleotide sequence ID" value="XM_064805018.1"/>
</dbReference>
<dbReference type="Proteomes" id="UP001337655">
    <property type="component" value="Unassembled WGS sequence"/>
</dbReference>
<feature type="region of interest" description="Disordered" evidence="1">
    <location>
        <begin position="1"/>
        <end position="112"/>
    </location>
</feature>
<comment type="caution">
    <text evidence="2">The sequence shown here is derived from an EMBL/GenBank/DDBJ whole genome shotgun (WGS) entry which is preliminary data.</text>
</comment>
<gene>
    <name evidence="2" type="ORF">LTR77_007781</name>
</gene>
<feature type="compositionally biased region" description="Polar residues" evidence="1">
    <location>
        <begin position="1"/>
        <end position="11"/>
    </location>
</feature>
<proteinExistence type="predicted"/>
<name>A0AAV9P6D3_9PEZI</name>
<protein>
    <submittedName>
        <fullName evidence="2">Uncharacterized protein</fullName>
    </submittedName>
</protein>
<dbReference type="AlphaFoldDB" id="A0AAV9P6D3"/>
<reference evidence="2 3" key="1">
    <citation type="submission" date="2023-08" db="EMBL/GenBank/DDBJ databases">
        <title>Black Yeasts Isolated from many extreme environments.</title>
        <authorList>
            <person name="Coleine C."/>
            <person name="Stajich J.E."/>
            <person name="Selbmann L."/>
        </authorList>
    </citation>
    <scope>NUCLEOTIDE SEQUENCE [LARGE SCALE GENOMIC DNA]</scope>
    <source>
        <strain evidence="2 3">CCFEE 5935</strain>
    </source>
</reference>
<organism evidence="2 3">
    <name type="scientific">Saxophila tyrrhenica</name>
    <dbReference type="NCBI Taxonomy" id="1690608"/>
    <lineage>
        <taxon>Eukaryota</taxon>
        <taxon>Fungi</taxon>
        <taxon>Dikarya</taxon>
        <taxon>Ascomycota</taxon>
        <taxon>Pezizomycotina</taxon>
        <taxon>Dothideomycetes</taxon>
        <taxon>Dothideomycetidae</taxon>
        <taxon>Mycosphaerellales</taxon>
        <taxon>Extremaceae</taxon>
        <taxon>Saxophila</taxon>
    </lineage>
</organism>
<dbReference type="EMBL" id="JAVRRT010000012">
    <property type="protein sequence ID" value="KAK5167052.1"/>
    <property type="molecule type" value="Genomic_DNA"/>
</dbReference>
<accession>A0AAV9P6D3</accession>
<keyword evidence="3" id="KW-1185">Reference proteome</keyword>